<evidence type="ECO:0000256" key="2">
    <source>
        <dbReference type="ARBA" id="ARBA00008335"/>
    </source>
</evidence>
<dbReference type="PANTHER" id="PTHR23510:SF21">
    <property type="entry name" value="SPX DOMAIN-CONTAINING PROTEIN"/>
    <property type="match status" value="1"/>
</dbReference>
<feature type="region of interest" description="Disordered" evidence="6">
    <location>
        <begin position="479"/>
        <end position="499"/>
    </location>
</feature>
<feature type="transmembrane region" description="Helical" evidence="7">
    <location>
        <begin position="320"/>
        <end position="337"/>
    </location>
</feature>
<gene>
    <name evidence="9" type="primary">SPX-MFS1</name>
</gene>
<evidence type="ECO:0000259" key="8">
    <source>
        <dbReference type="PROSITE" id="PS51382"/>
    </source>
</evidence>
<evidence type="ECO:0000256" key="4">
    <source>
        <dbReference type="ARBA" id="ARBA00022989"/>
    </source>
</evidence>
<dbReference type="InterPro" id="IPR051068">
    <property type="entry name" value="MFS_Domain-Containing_Protein"/>
</dbReference>
<dbReference type="InterPro" id="IPR004331">
    <property type="entry name" value="SPX_dom"/>
</dbReference>
<dbReference type="Gene3D" id="1.20.1250.20">
    <property type="entry name" value="MFS general substrate transporter like domains"/>
    <property type="match status" value="1"/>
</dbReference>
<name>A0A8F2JD32_ASTSI</name>
<organism evidence="9">
    <name type="scientific">Astragalus sinicus</name>
    <name type="common">Chinese milk vetch</name>
    <dbReference type="NCBI Taxonomy" id="47065"/>
    <lineage>
        <taxon>Eukaryota</taxon>
        <taxon>Viridiplantae</taxon>
        <taxon>Streptophyta</taxon>
        <taxon>Embryophyta</taxon>
        <taxon>Tracheophyta</taxon>
        <taxon>Spermatophyta</taxon>
        <taxon>Magnoliopsida</taxon>
        <taxon>eudicotyledons</taxon>
        <taxon>Gunneridae</taxon>
        <taxon>Pentapetalae</taxon>
        <taxon>rosids</taxon>
        <taxon>fabids</taxon>
        <taxon>Fabales</taxon>
        <taxon>Fabaceae</taxon>
        <taxon>Papilionoideae</taxon>
        <taxon>50 kb inversion clade</taxon>
        <taxon>NPAAA clade</taxon>
        <taxon>Hologalegina</taxon>
        <taxon>IRL clade</taxon>
        <taxon>Galegeae</taxon>
        <taxon>Astragalus</taxon>
    </lineage>
</organism>
<evidence type="ECO:0000256" key="6">
    <source>
        <dbReference type="SAM" id="MobiDB-lite"/>
    </source>
</evidence>
<evidence type="ECO:0000256" key="3">
    <source>
        <dbReference type="ARBA" id="ARBA00022692"/>
    </source>
</evidence>
<feature type="transmembrane region" description="Helical" evidence="7">
    <location>
        <begin position="382"/>
        <end position="404"/>
    </location>
</feature>
<comment type="subcellular location">
    <subcellularLocation>
        <location evidence="1">Membrane</location>
        <topology evidence="1">Multi-pass membrane protein</topology>
    </subcellularLocation>
</comment>
<feature type="transmembrane region" description="Helical" evidence="7">
    <location>
        <begin position="682"/>
        <end position="703"/>
    </location>
</feature>
<keyword evidence="4 7" id="KW-1133">Transmembrane helix</keyword>
<keyword evidence="5 7" id="KW-0472">Membrane</keyword>
<dbReference type="PANTHER" id="PTHR23510">
    <property type="entry name" value="INNER MEMBRANE TRANSPORT PROTEIN YAJR"/>
    <property type="match status" value="1"/>
</dbReference>
<evidence type="ECO:0000313" key="9">
    <source>
        <dbReference type="EMBL" id="QWT68759.1"/>
    </source>
</evidence>
<protein>
    <submittedName>
        <fullName evidence="9">SYG1/PHO81/XPR1 major facilitator superfamily 1</fullName>
    </submittedName>
</protein>
<feature type="compositionally biased region" description="Acidic residues" evidence="6">
    <location>
        <begin position="479"/>
        <end position="496"/>
    </location>
</feature>
<keyword evidence="3 7" id="KW-0812">Transmembrane</keyword>
<feature type="transmembrane region" description="Helical" evidence="7">
    <location>
        <begin position="416"/>
        <end position="436"/>
    </location>
</feature>
<feature type="transmembrane region" description="Helical" evidence="7">
    <location>
        <begin position="552"/>
        <end position="571"/>
    </location>
</feature>
<dbReference type="EMBL" id="MT418598">
    <property type="protein sequence ID" value="QWT68759.1"/>
    <property type="molecule type" value="mRNA"/>
</dbReference>
<evidence type="ECO:0000256" key="7">
    <source>
        <dbReference type="SAM" id="Phobius"/>
    </source>
</evidence>
<feature type="domain" description="SPX" evidence="8">
    <location>
        <begin position="2"/>
        <end position="146"/>
    </location>
</feature>
<dbReference type="Pfam" id="PF03105">
    <property type="entry name" value="SPX"/>
    <property type="match status" value="1"/>
</dbReference>
<dbReference type="SUPFAM" id="SSF103473">
    <property type="entry name" value="MFS general substrate transporter"/>
    <property type="match status" value="1"/>
</dbReference>
<sequence>MVAFGKKLRESQIQEWKGYYINYKFMKKKVKRYREQIDVGAQNRHNVLRDFSMLLDNQIEKIVLFLLEQQGVIAHRLSDIGQEHQNLLQQQPNNSKTYELQEDYRNVGRDLLRLLHFVEINATGLRKILKKFDKRFGYKFTDYYVKTRANHPYSQLRQVLRHVGIGAVVGVLSHNLADLHDLQQCQGSYISIYDQPSYAHQDPILESIKVAADRLSNSTNFLQFLGRHAFIMQEEMLPSPSEEDLIDERYHFMSLLLNLASTFLYMVNTYIIVPTADDYSLNLGAAASVCGVVIGSMAIAQVFSSVYFSAWSNRSYLRPLIFSTILLLFGNTLYALAYDLNSVVVLLTGRLFCGLGSARAVNRRYISDCVPLNLRMQASAGFVSASALGMACGPALACLLQTDFRIYNLTMNQDTLPGWLMAIAWLFYLLWLWICFKEPTFKTEGNLVPYQAETRPVEVHIAVGNGYTQPLLLNSEAKEVDEDGEEENDDAEEGSEETQKPVTSIVLAYKLLTPSVKVQLFVYFMLKYAMEIVLAESSLVTEYYFIWSTSKVAIFLACLGLTVLPVNIVVGSYISNIFEERQVLLTSEIMVCIGILLSFHVFIPYSVTQYVGSALITFVSAEVLEGVNLSLLSKMMSSRLSRGTFNGGLLSTEAGTLARVVADGTITISGYLSESQLLNTTLLPALLICISSIVATCCTYNSLY</sequence>
<dbReference type="Pfam" id="PF07690">
    <property type="entry name" value="MFS_1"/>
    <property type="match status" value="1"/>
</dbReference>
<dbReference type="GO" id="GO:0022857">
    <property type="term" value="F:transmembrane transporter activity"/>
    <property type="evidence" value="ECO:0007669"/>
    <property type="project" value="InterPro"/>
</dbReference>
<dbReference type="InterPro" id="IPR011701">
    <property type="entry name" value="MFS"/>
</dbReference>
<reference evidence="9" key="1">
    <citation type="submission" date="2020-04" db="EMBL/GenBank/DDBJ databases">
        <authorList>
            <person name="Guo Z."/>
            <person name="Yu Z."/>
            <person name="Li Q."/>
            <person name="Tang L."/>
            <person name="Guo T."/>
            <person name="Huang S."/>
            <person name="Mo J."/>
            <person name="Hsiang T."/>
            <person name="Luo S."/>
        </authorList>
    </citation>
    <scope>NUCLEOTIDE SEQUENCE</scope>
</reference>
<feature type="transmembrane region" description="Helical" evidence="7">
    <location>
        <begin position="343"/>
        <end position="361"/>
    </location>
</feature>
<proteinExistence type="evidence at transcript level"/>
<evidence type="ECO:0000256" key="1">
    <source>
        <dbReference type="ARBA" id="ARBA00004141"/>
    </source>
</evidence>
<dbReference type="AlphaFoldDB" id="A0A8F2JD32"/>
<feature type="transmembrane region" description="Helical" evidence="7">
    <location>
        <begin position="583"/>
        <end position="603"/>
    </location>
</feature>
<accession>A0A8F2JD32</accession>
<dbReference type="CDD" id="cd14479">
    <property type="entry name" value="SPX-MFS_plant"/>
    <property type="match status" value="1"/>
</dbReference>
<dbReference type="PROSITE" id="PS51382">
    <property type="entry name" value="SPX"/>
    <property type="match status" value="1"/>
</dbReference>
<dbReference type="GO" id="GO:0016020">
    <property type="term" value="C:membrane"/>
    <property type="evidence" value="ECO:0007669"/>
    <property type="project" value="UniProtKB-SubCell"/>
</dbReference>
<feature type="transmembrane region" description="Helical" evidence="7">
    <location>
        <begin position="255"/>
        <end position="273"/>
    </location>
</feature>
<comment type="similarity">
    <text evidence="2">Belongs to the major facilitator superfamily.</text>
</comment>
<feature type="transmembrane region" description="Helical" evidence="7">
    <location>
        <begin position="609"/>
        <end position="632"/>
    </location>
</feature>
<evidence type="ECO:0000256" key="5">
    <source>
        <dbReference type="ARBA" id="ARBA00023136"/>
    </source>
</evidence>
<dbReference type="InterPro" id="IPR036259">
    <property type="entry name" value="MFS_trans_sf"/>
</dbReference>
<dbReference type="InterPro" id="IPR045264">
    <property type="entry name" value="SPXM_SPX_plant"/>
</dbReference>
<feature type="transmembrane region" description="Helical" evidence="7">
    <location>
        <begin position="285"/>
        <end position="308"/>
    </location>
</feature>